<feature type="transmembrane region" description="Helical" evidence="1">
    <location>
        <begin position="20"/>
        <end position="42"/>
    </location>
</feature>
<evidence type="ECO:0008006" key="4">
    <source>
        <dbReference type="Google" id="ProtNLM"/>
    </source>
</evidence>
<keyword evidence="1" id="KW-0472">Membrane</keyword>
<comment type="caution">
    <text evidence="2">The sequence shown here is derived from an EMBL/GenBank/DDBJ whole genome shotgun (WGS) entry which is preliminary data.</text>
</comment>
<dbReference type="EMBL" id="JBHSBN010000008">
    <property type="protein sequence ID" value="MFC4107243.1"/>
    <property type="molecule type" value="Genomic_DNA"/>
</dbReference>
<feature type="transmembrane region" description="Helical" evidence="1">
    <location>
        <begin position="54"/>
        <end position="74"/>
    </location>
</feature>
<dbReference type="Proteomes" id="UP001595868">
    <property type="component" value="Unassembled WGS sequence"/>
</dbReference>
<accession>A0ABV8KMB8</accession>
<name>A0ABV8KMB8_9ACTN</name>
<proteinExistence type="predicted"/>
<sequence>MDDGVPVPAGHVLAEEAVLGLLLPMWHLVIGALVLFAVVASVRRLARRGRSRMTTALLVTAGTIISFAVIGILLQSR</sequence>
<organism evidence="2 3">
    <name type="scientific">Micromonospora zhanjiangensis</name>
    <dbReference type="NCBI Taxonomy" id="1522057"/>
    <lineage>
        <taxon>Bacteria</taxon>
        <taxon>Bacillati</taxon>
        <taxon>Actinomycetota</taxon>
        <taxon>Actinomycetes</taxon>
        <taxon>Micromonosporales</taxon>
        <taxon>Micromonosporaceae</taxon>
        <taxon>Micromonospora</taxon>
    </lineage>
</organism>
<evidence type="ECO:0000313" key="2">
    <source>
        <dbReference type="EMBL" id="MFC4107243.1"/>
    </source>
</evidence>
<keyword evidence="1" id="KW-0812">Transmembrane</keyword>
<protein>
    <recommendedName>
        <fullName evidence="4">PEP-CTERM protein-sorting domain-containing protein</fullName>
    </recommendedName>
</protein>
<gene>
    <name evidence="2" type="ORF">ACFOX0_15085</name>
</gene>
<reference evidence="3" key="1">
    <citation type="journal article" date="2019" name="Int. J. Syst. Evol. Microbiol.">
        <title>The Global Catalogue of Microorganisms (GCM) 10K type strain sequencing project: providing services to taxonomists for standard genome sequencing and annotation.</title>
        <authorList>
            <consortium name="The Broad Institute Genomics Platform"/>
            <consortium name="The Broad Institute Genome Sequencing Center for Infectious Disease"/>
            <person name="Wu L."/>
            <person name="Ma J."/>
        </authorList>
    </citation>
    <scope>NUCLEOTIDE SEQUENCE [LARGE SCALE GENOMIC DNA]</scope>
    <source>
        <strain evidence="3">2902at01</strain>
    </source>
</reference>
<keyword evidence="1" id="KW-1133">Transmembrane helix</keyword>
<evidence type="ECO:0000256" key="1">
    <source>
        <dbReference type="SAM" id="Phobius"/>
    </source>
</evidence>
<dbReference type="RefSeq" id="WP_377545910.1">
    <property type="nucleotide sequence ID" value="NZ_JBHSBN010000008.1"/>
</dbReference>
<keyword evidence="3" id="KW-1185">Reference proteome</keyword>
<evidence type="ECO:0000313" key="3">
    <source>
        <dbReference type="Proteomes" id="UP001595868"/>
    </source>
</evidence>